<evidence type="ECO:0000256" key="1">
    <source>
        <dbReference type="SAM" id="SignalP"/>
    </source>
</evidence>
<accession>A0A142VY53</accession>
<reference evidence="2 3" key="2">
    <citation type="journal article" date="2016" name="Genome Announc.">
        <title>Complete Genome Sequence of Sphingopyxis terrae Strain 203-1 (NBRC 111660), a Polyethylene Glycol Degrader.</title>
        <authorList>
            <person name="Ohtsubo Y."/>
            <person name="Nonoyama S."/>
            <person name="Nagata Y."/>
            <person name="Numata M."/>
            <person name="Tsuchikane K."/>
            <person name="Hosoyama A."/>
            <person name="Yamazoe A."/>
            <person name="Tsuda M."/>
            <person name="Fujita N."/>
            <person name="Kawai F."/>
        </authorList>
    </citation>
    <scope>NUCLEOTIDE SEQUENCE [LARGE SCALE GENOMIC DNA]</scope>
    <source>
        <strain evidence="2 3">203-1</strain>
    </source>
</reference>
<proteinExistence type="predicted"/>
<evidence type="ECO:0000313" key="2">
    <source>
        <dbReference type="EMBL" id="AMU94714.1"/>
    </source>
</evidence>
<gene>
    <name evidence="2" type="ORF">AOA14_08890</name>
</gene>
<reference evidence="3" key="1">
    <citation type="submission" date="2015-11" db="EMBL/GenBank/DDBJ databases">
        <title>Complete genome sequence of a polyethylene glycol-degrading strain Sphingopyxis terrae strain 203-1 (NBRC 15098).</title>
        <authorList>
            <person name="Yoshiyuki O."/>
            <person name="Shouta N."/>
            <person name="Nagata Y."/>
            <person name="Numata M."/>
            <person name="Tsuchikane K."/>
            <person name="Hosoyama A."/>
            <person name="Yamazoe A."/>
            <person name="Tsuda M."/>
            <person name="Fujita N."/>
            <person name="Kawai F."/>
        </authorList>
    </citation>
    <scope>NUCLEOTIDE SEQUENCE [LARGE SCALE GENOMIC DNA]</scope>
    <source>
        <strain evidence="3">203-1</strain>
    </source>
</reference>
<keyword evidence="1" id="KW-0732">Signal</keyword>
<dbReference type="AlphaFoldDB" id="A0A142VY53"/>
<sequence>MLRASLLLAATLMAAPAFAQSANSARPTDCMVRMNAAPTSWMISGYDPYGGSLPEGTFSVTYINDGGSECRFAPLFDLSQPPFGLSKGTGKRIGYALVNLTDSQDVTPRAGRSLRTPSQRELVLAPNESKTLLYKLVANPEDVRDSGTFTQDVSIEAQDRSFRSLGGTQVVLGLEVLPSARMGLSGAYSMSDGHAVVDLGDLRTGVAPVPLQLRVSSTGQYDLQVTSANSGKLRLGASDWTVPYTIAVGGTAVNLAGTSRLSGPTGNGYRRDSLPIQFIIGDVSDRRAGTYSDVISISVTAR</sequence>
<dbReference type="RefSeq" id="WP_062901526.1">
    <property type="nucleotide sequence ID" value="NZ_CP013342.1"/>
</dbReference>
<organism evidence="2 3">
    <name type="scientific">Sphingopyxis terrae subsp. terrae NBRC 15098</name>
    <dbReference type="NCBI Taxonomy" id="1219058"/>
    <lineage>
        <taxon>Bacteria</taxon>
        <taxon>Pseudomonadati</taxon>
        <taxon>Pseudomonadota</taxon>
        <taxon>Alphaproteobacteria</taxon>
        <taxon>Sphingomonadales</taxon>
        <taxon>Sphingomonadaceae</taxon>
        <taxon>Sphingopyxis</taxon>
    </lineage>
</organism>
<dbReference type="Proteomes" id="UP000076234">
    <property type="component" value="Chromosome"/>
</dbReference>
<feature type="chain" id="PRO_5007502270" description="Spore coat protein U (SCPU) domain-containing protein" evidence="1">
    <location>
        <begin position="20"/>
        <end position="302"/>
    </location>
</feature>
<feature type="signal peptide" evidence="1">
    <location>
        <begin position="1"/>
        <end position="19"/>
    </location>
</feature>
<dbReference type="EMBL" id="CP013342">
    <property type="protein sequence ID" value="AMU94714.1"/>
    <property type="molecule type" value="Genomic_DNA"/>
</dbReference>
<name>A0A142VY53_9SPHN</name>
<dbReference type="KEGG" id="ster:AOA14_08890"/>
<dbReference type="STRING" id="1219058.AOA14_08890"/>
<protein>
    <recommendedName>
        <fullName evidence="4">Spore coat protein U (SCPU) domain-containing protein</fullName>
    </recommendedName>
</protein>
<evidence type="ECO:0000313" key="3">
    <source>
        <dbReference type="Proteomes" id="UP000076234"/>
    </source>
</evidence>
<evidence type="ECO:0008006" key="4">
    <source>
        <dbReference type="Google" id="ProtNLM"/>
    </source>
</evidence>